<evidence type="ECO:0000256" key="8">
    <source>
        <dbReference type="ARBA" id="ARBA00023034"/>
    </source>
</evidence>
<comment type="similarity">
    <text evidence="2 10">Belongs to the glycosyltransferase 31 family.</text>
</comment>
<evidence type="ECO:0000313" key="12">
    <source>
        <dbReference type="Proteomes" id="UP001159427"/>
    </source>
</evidence>
<dbReference type="InterPro" id="IPR002659">
    <property type="entry name" value="Glyco_trans_31"/>
</dbReference>
<dbReference type="Proteomes" id="UP001159427">
    <property type="component" value="Unassembled WGS sequence"/>
</dbReference>
<dbReference type="Gene3D" id="3.90.550.50">
    <property type="match status" value="1"/>
</dbReference>
<proteinExistence type="inferred from homology"/>
<reference evidence="11 12" key="1">
    <citation type="submission" date="2022-05" db="EMBL/GenBank/DDBJ databases">
        <authorList>
            <consortium name="Genoscope - CEA"/>
            <person name="William W."/>
        </authorList>
    </citation>
    <scope>NUCLEOTIDE SEQUENCE [LARGE SCALE GENOMIC DNA]</scope>
</reference>
<dbReference type="PANTHER" id="PTHR11214">
    <property type="entry name" value="BETA-1,3-N-ACETYLGLUCOSAMINYLTRANSFERASE"/>
    <property type="match status" value="1"/>
</dbReference>
<gene>
    <name evidence="11" type="ORF">PEVE_00018182</name>
</gene>
<keyword evidence="8 10" id="KW-0333">Golgi apparatus</keyword>
<keyword evidence="7 10" id="KW-1133">Transmembrane helix</keyword>
<comment type="caution">
    <text evidence="11">The sequence shown here is derived from an EMBL/GenBank/DDBJ whole genome shotgun (WGS) entry which is preliminary data.</text>
</comment>
<keyword evidence="4" id="KW-0808">Transferase</keyword>
<keyword evidence="12" id="KW-1185">Reference proteome</keyword>
<dbReference type="EMBL" id="CALNXI010000248">
    <property type="protein sequence ID" value="CAH3023137.1"/>
    <property type="molecule type" value="Genomic_DNA"/>
</dbReference>
<evidence type="ECO:0000256" key="4">
    <source>
        <dbReference type="ARBA" id="ARBA00022679"/>
    </source>
</evidence>
<evidence type="ECO:0000256" key="10">
    <source>
        <dbReference type="RuleBase" id="RU363063"/>
    </source>
</evidence>
<dbReference type="EC" id="2.4.1.-" evidence="10"/>
<comment type="subcellular location">
    <subcellularLocation>
        <location evidence="1 10">Golgi apparatus membrane</location>
        <topology evidence="1 10">Single-pass type II membrane protein</topology>
    </subcellularLocation>
</comment>
<dbReference type="PANTHER" id="PTHR11214:SF378">
    <property type="entry name" value="BETA-1,3-GALACTOSYLTRANSFERASE 4"/>
    <property type="match status" value="1"/>
</dbReference>
<evidence type="ECO:0000256" key="5">
    <source>
        <dbReference type="ARBA" id="ARBA00022692"/>
    </source>
</evidence>
<keyword evidence="3 10" id="KW-0328">Glycosyltransferase</keyword>
<evidence type="ECO:0000256" key="1">
    <source>
        <dbReference type="ARBA" id="ARBA00004323"/>
    </source>
</evidence>
<evidence type="ECO:0000313" key="11">
    <source>
        <dbReference type="EMBL" id="CAH3023137.1"/>
    </source>
</evidence>
<name>A0ABN8M105_9CNID</name>
<sequence>MQRLIGRFTRNFRVTLFAVGTLVVVFCLKNIRRLLPPNFTWIDLRNHEQSLPILSPVVEPRLFLEQSLFLLVIISSSPNKQVNAERRNMIRKTWGNVGETRVPNDVAWKVVFMMGKAQEDKMDRAVMAEHSKNGDLLVGDYKDGYRTILKKLLMAFQWASKIKCSYVLKTDDDVYIEIPKVIEWVIARNDVDSLYGGNLYHAEVVRDKSHRHYVTEEDLSLEHYPVYCKGSMMVVSKSLVPKMVDLSKHIKRIGPDDAYVGLLAFQLGLKPVQIKGFHQSSYIYMFINYLSTCQLQELIGIGDSLSPSQVEYIHEVKTSLANGNEVPSTFCTSLRGEFLLSLLLCCTLLLILLSCCCRQRFCLRVKKLR</sequence>
<keyword evidence="5 10" id="KW-0812">Transmembrane</keyword>
<accession>A0ABN8M105</accession>
<keyword evidence="9 10" id="KW-0472">Membrane</keyword>
<keyword evidence="6 10" id="KW-0735">Signal-anchor</keyword>
<evidence type="ECO:0000256" key="6">
    <source>
        <dbReference type="ARBA" id="ARBA00022968"/>
    </source>
</evidence>
<evidence type="ECO:0000256" key="2">
    <source>
        <dbReference type="ARBA" id="ARBA00008661"/>
    </source>
</evidence>
<evidence type="ECO:0000256" key="7">
    <source>
        <dbReference type="ARBA" id="ARBA00022989"/>
    </source>
</evidence>
<evidence type="ECO:0000256" key="3">
    <source>
        <dbReference type="ARBA" id="ARBA00022676"/>
    </source>
</evidence>
<feature type="transmembrane region" description="Helical" evidence="10">
    <location>
        <begin position="338"/>
        <end position="357"/>
    </location>
</feature>
<evidence type="ECO:0000256" key="9">
    <source>
        <dbReference type="ARBA" id="ARBA00023136"/>
    </source>
</evidence>
<organism evidence="11 12">
    <name type="scientific">Porites evermanni</name>
    <dbReference type="NCBI Taxonomy" id="104178"/>
    <lineage>
        <taxon>Eukaryota</taxon>
        <taxon>Metazoa</taxon>
        <taxon>Cnidaria</taxon>
        <taxon>Anthozoa</taxon>
        <taxon>Hexacorallia</taxon>
        <taxon>Scleractinia</taxon>
        <taxon>Fungiina</taxon>
        <taxon>Poritidae</taxon>
        <taxon>Porites</taxon>
    </lineage>
</organism>
<dbReference type="Pfam" id="PF01762">
    <property type="entry name" value="Galactosyl_T"/>
    <property type="match status" value="1"/>
</dbReference>
<protein>
    <recommendedName>
        <fullName evidence="10">Hexosyltransferase</fullName>
        <ecNumber evidence="10">2.4.1.-</ecNumber>
    </recommendedName>
</protein>